<dbReference type="Gene3D" id="3.40.50.300">
    <property type="entry name" value="P-loop containing nucleotide triphosphate hydrolases"/>
    <property type="match status" value="1"/>
</dbReference>
<dbReference type="InterPro" id="IPR006073">
    <property type="entry name" value="GTP-bd"/>
</dbReference>
<name>A0A0N1ILH8_LEPSE</name>
<protein>
    <recommendedName>
        <fullName evidence="6">EngB-type G domain-containing protein</fullName>
    </recommendedName>
</protein>
<feature type="compositionally biased region" description="Polar residues" evidence="5">
    <location>
        <begin position="913"/>
        <end position="928"/>
    </location>
</feature>
<dbReference type="PANTHER" id="PTHR11649:SF13">
    <property type="entry name" value="ENGB-TYPE G DOMAIN-CONTAINING PROTEIN"/>
    <property type="match status" value="1"/>
</dbReference>
<evidence type="ECO:0000313" key="7">
    <source>
        <dbReference type="EMBL" id="KPI87771.1"/>
    </source>
</evidence>
<dbReference type="InterPro" id="IPR027417">
    <property type="entry name" value="P-loop_NTPase"/>
</dbReference>
<comment type="caution">
    <text evidence="7">The sequence shown here is derived from an EMBL/GenBank/DDBJ whole genome shotgun (WGS) entry which is preliminary data.</text>
</comment>
<feature type="region of interest" description="Disordered" evidence="5">
    <location>
        <begin position="891"/>
        <end position="964"/>
    </location>
</feature>
<evidence type="ECO:0000256" key="5">
    <source>
        <dbReference type="SAM" id="MobiDB-lite"/>
    </source>
</evidence>
<feature type="region of interest" description="Disordered" evidence="5">
    <location>
        <begin position="802"/>
        <end position="836"/>
    </location>
</feature>
<keyword evidence="1" id="KW-0479">Metal-binding</keyword>
<dbReference type="Pfam" id="PF01926">
    <property type="entry name" value="MMR_HSR1"/>
    <property type="match status" value="1"/>
</dbReference>
<feature type="region of interest" description="Disordered" evidence="5">
    <location>
        <begin position="128"/>
        <end position="156"/>
    </location>
</feature>
<dbReference type="VEuPathDB" id="TriTrypDB:Lsey_0074_0030"/>
<feature type="compositionally biased region" description="Basic and acidic residues" evidence="5">
    <location>
        <begin position="802"/>
        <end position="811"/>
    </location>
</feature>
<dbReference type="OrthoDB" id="391988at2759"/>
<dbReference type="AlphaFoldDB" id="A0A0N1ILH8"/>
<dbReference type="GO" id="GO:0046872">
    <property type="term" value="F:metal ion binding"/>
    <property type="evidence" value="ECO:0007669"/>
    <property type="project" value="UniProtKB-KW"/>
</dbReference>
<gene>
    <name evidence="7" type="ORF">ABL78_3129</name>
</gene>
<dbReference type="PROSITE" id="PS51706">
    <property type="entry name" value="G_ENGB"/>
    <property type="match status" value="1"/>
</dbReference>
<feature type="domain" description="EngB-type G" evidence="6">
    <location>
        <begin position="396"/>
        <end position="598"/>
    </location>
</feature>
<keyword evidence="8" id="KW-1185">Reference proteome</keyword>
<feature type="region of interest" description="Disordered" evidence="5">
    <location>
        <begin position="995"/>
        <end position="1022"/>
    </location>
</feature>
<organism evidence="7 8">
    <name type="scientific">Leptomonas seymouri</name>
    <dbReference type="NCBI Taxonomy" id="5684"/>
    <lineage>
        <taxon>Eukaryota</taxon>
        <taxon>Discoba</taxon>
        <taxon>Euglenozoa</taxon>
        <taxon>Kinetoplastea</taxon>
        <taxon>Metakinetoplastina</taxon>
        <taxon>Trypanosomatida</taxon>
        <taxon>Trypanosomatidae</taxon>
        <taxon>Leishmaniinae</taxon>
        <taxon>Leptomonas</taxon>
    </lineage>
</organism>
<evidence type="ECO:0000256" key="4">
    <source>
        <dbReference type="ARBA" id="ARBA00023134"/>
    </source>
</evidence>
<dbReference type="SUPFAM" id="SSF52540">
    <property type="entry name" value="P-loop containing nucleoside triphosphate hydrolases"/>
    <property type="match status" value="1"/>
</dbReference>
<evidence type="ECO:0000313" key="8">
    <source>
        <dbReference type="Proteomes" id="UP000038009"/>
    </source>
</evidence>
<dbReference type="Proteomes" id="UP000038009">
    <property type="component" value="Unassembled WGS sequence"/>
</dbReference>
<keyword evidence="4" id="KW-0342">GTP-binding</keyword>
<keyword evidence="2" id="KW-0547">Nucleotide-binding</keyword>
<dbReference type="InterPro" id="IPR030393">
    <property type="entry name" value="G_ENGB_dom"/>
</dbReference>
<sequence>MTLCGRRYGRAACLHCYSFQESWAVRGCISLNTVPTPRGYSTRADRLHSRSPPRGGLLESSTTTRLAERLQQSPWGDATGAVDALLSTSPASGPHEGNAAPRSALQNAANHTNYSSAGGLLSSTLQLQRKPRQQQHPPLTFPPTSVLTAERANDGDTVSHRVEALSWSVGNEVADVQDDDIVLDTPASLLPCASAVIHELRKSHQRLRPSFSTPREHNEKNFDVGAMTPESSEFAHPAARGVGQDVIDLVTDSFTAQREAEIQRRREVLYELTHPNPIDYTYNGKLVPPPPLSFGQVTEEARSLGNKMMLGQTYSLARQAGARSSADDFCGTIYTSASQREPGKATVSPSSVIETTISGPSSSAFSPQQRTAPYRRRAREDNIFRDHNYFFEVNELYQEIVLVGKACAGKSSLLNSLLGQSVAKTSSNPNTTRKISFYQSVTPEQLHAFHTREHHNQLVKLPGGGLQLTFVDMPGYGIEGMSDQWRDAAIELTDAYFGVRRSVNTVLYCMDCERGLTKTDMKYFEWLENVQGTFFVVLTKCDSVPHSRITSVMRQVYTLITKNRRKYRKVFPFIIPTSAKDGTNMELLRGLITETSGMIPGDKLRDLLRQKKEAFTQTALLEEASRIDAARQLERAQAREFFKLTRGDAALENRAAAPPLRDREMTVPSWNVQPKLLGREGDGCALQKSEMERCVDPLGTRRPVDSSSDFPSETSRHDGGPQRYVLGLGHSSADVAESLFLSGQDISSTPGVFPSTVTTEEVAAQVRRERRERFLAWRRAHPLTTATPCYDASAAWERKSPNSAGVRERPHASCFSPGQEDVTADQRTADGVSHQRRAEKIGRMRLDSGRSQHHSEAAEATTLAHDKGRRYRLHTGLDNPQAAQAVLEVPHQQTGGESGKLAGDNAAVHSEPLTPSSFIPPSTRSSVIGFTPGPAGVAPPSPPSASRSPSCNTSGKSNGSVSGGGAISQFLDTLEGFSQQPNVIKSAKQRHKEAFWQRRRKSKKGDSGLLAEDTTGRLSPYQAGMPCGPALSSLDTSLDVRQAKWRAEKLTELITKENPEAPWLAMRQLRRKLQIRQEDAALSGMRKKEVAAYVRDAGSVTEKFEKFEGEVTTTKYMNEIRQAPTVRSQQQMHLNATAKLNYRSMPPGLWKRYGERETYWPTPQVLGRAQHGSHKR</sequence>
<accession>A0A0N1ILH8</accession>
<evidence type="ECO:0000259" key="6">
    <source>
        <dbReference type="PROSITE" id="PS51706"/>
    </source>
</evidence>
<feature type="region of interest" description="Disordered" evidence="5">
    <location>
        <begin position="697"/>
        <end position="723"/>
    </location>
</feature>
<dbReference type="CDD" id="cd01876">
    <property type="entry name" value="YihA_EngB"/>
    <property type="match status" value="1"/>
</dbReference>
<dbReference type="PANTHER" id="PTHR11649">
    <property type="entry name" value="MSS1/TRME-RELATED GTP-BINDING PROTEIN"/>
    <property type="match status" value="1"/>
</dbReference>
<evidence type="ECO:0000256" key="2">
    <source>
        <dbReference type="ARBA" id="ARBA00022741"/>
    </source>
</evidence>
<keyword evidence="3" id="KW-0460">Magnesium</keyword>
<evidence type="ECO:0000256" key="1">
    <source>
        <dbReference type="ARBA" id="ARBA00022723"/>
    </source>
</evidence>
<feature type="compositionally biased region" description="Low complexity" evidence="5">
    <location>
        <begin position="944"/>
        <end position="960"/>
    </location>
</feature>
<evidence type="ECO:0000256" key="3">
    <source>
        <dbReference type="ARBA" id="ARBA00022842"/>
    </source>
</evidence>
<feature type="compositionally biased region" description="Polar residues" evidence="5">
    <location>
        <begin position="134"/>
        <end position="147"/>
    </location>
</feature>
<dbReference type="OMA" id="MEQYGRQ"/>
<dbReference type="GO" id="GO:0005525">
    <property type="term" value="F:GTP binding"/>
    <property type="evidence" value="ECO:0007669"/>
    <property type="project" value="UniProtKB-KW"/>
</dbReference>
<proteinExistence type="predicted"/>
<dbReference type="EMBL" id="LJSK01000074">
    <property type="protein sequence ID" value="KPI87771.1"/>
    <property type="molecule type" value="Genomic_DNA"/>
</dbReference>
<feature type="region of interest" description="Disordered" evidence="5">
    <location>
        <begin position="39"/>
        <end position="61"/>
    </location>
</feature>
<reference evidence="7 8" key="1">
    <citation type="journal article" date="2015" name="PLoS Pathog.">
        <title>Leptomonas seymouri: Adaptations to the Dixenous Life Cycle Analyzed by Genome Sequencing, Transcriptome Profiling and Co-infection with Leishmania donovani.</title>
        <authorList>
            <person name="Kraeva N."/>
            <person name="Butenko A."/>
            <person name="Hlavacova J."/>
            <person name="Kostygov A."/>
            <person name="Myskova J."/>
            <person name="Grybchuk D."/>
            <person name="Lestinova T."/>
            <person name="Votypka J."/>
            <person name="Volf P."/>
            <person name="Opperdoes F."/>
            <person name="Flegontov P."/>
            <person name="Lukes J."/>
            <person name="Yurchenko V."/>
        </authorList>
    </citation>
    <scope>NUCLEOTIDE SEQUENCE [LARGE SCALE GENOMIC DNA]</scope>
    <source>
        <strain evidence="7 8">ATCC 30220</strain>
    </source>
</reference>